<dbReference type="SUPFAM" id="SSF53187">
    <property type="entry name" value="Zn-dependent exopeptidases"/>
    <property type="match status" value="1"/>
</dbReference>
<dbReference type="CDD" id="cd03860">
    <property type="entry name" value="M14_CP_A-B_like"/>
    <property type="match status" value="1"/>
</dbReference>
<dbReference type="AlphaFoldDB" id="A0A232EUC3"/>
<dbReference type="Gene3D" id="3.30.70.340">
    <property type="entry name" value="Metallocarboxypeptidase-like"/>
    <property type="match status" value="1"/>
</dbReference>
<gene>
    <name evidence="13" type="ORF">TSAR_014268</name>
</gene>
<evidence type="ECO:0000256" key="9">
    <source>
        <dbReference type="ARBA" id="ARBA00023049"/>
    </source>
</evidence>
<evidence type="ECO:0000256" key="6">
    <source>
        <dbReference type="ARBA" id="ARBA00022729"/>
    </source>
</evidence>
<comment type="cofactor">
    <cofactor evidence="1">
        <name>Zn(2+)</name>
        <dbReference type="ChEBI" id="CHEBI:29105"/>
    </cofactor>
</comment>
<dbReference type="PROSITE" id="PS00132">
    <property type="entry name" value="CARBOXYPEPT_ZN_1"/>
    <property type="match status" value="1"/>
</dbReference>
<dbReference type="SMART" id="SM00631">
    <property type="entry name" value="Zn_pept"/>
    <property type="match status" value="1"/>
</dbReference>
<proteinExistence type="inferred from homology"/>
<accession>A0A232EUC3</accession>
<name>A0A232EUC3_9HYME</name>
<comment type="caution">
    <text evidence="13">The sequence shown here is derived from an EMBL/GenBank/DDBJ whole genome shotgun (WGS) entry which is preliminary data.</text>
</comment>
<dbReference type="GO" id="GO:0004181">
    <property type="term" value="F:metallocarboxypeptidase activity"/>
    <property type="evidence" value="ECO:0007669"/>
    <property type="project" value="InterPro"/>
</dbReference>
<dbReference type="InterPro" id="IPR000834">
    <property type="entry name" value="Peptidase_M14"/>
</dbReference>
<dbReference type="GO" id="GO:0005615">
    <property type="term" value="C:extracellular space"/>
    <property type="evidence" value="ECO:0007669"/>
    <property type="project" value="TreeGrafter"/>
</dbReference>
<evidence type="ECO:0000256" key="3">
    <source>
        <dbReference type="ARBA" id="ARBA00022645"/>
    </source>
</evidence>
<dbReference type="Pfam" id="PF02244">
    <property type="entry name" value="Propep_M14"/>
    <property type="match status" value="1"/>
</dbReference>
<dbReference type="PANTHER" id="PTHR11705:SF140">
    <property type="entry name" value="FI02848P-RELATED"/>
    <property type="match status" value="1"/>
</dbReference>
<keyword evidence="3" id="KW-0121">Carboxypeptidase</keyword>
<evidence type="ECO:0000256" key="10">
    <source>
        <dbReference type="ARBA" id="ARBA00023157"/>
    </source>
</evidence>
<keyword evidence="14" id="KW-1185">Reference proteome</keyword>
<keyword evidence="9" id="KW-0482">Metalloprotease</keyword>
<dbReference type="Gene3D" id="3.40.630.10">
    <property type="entry name" value="Zn peptidases"/>
    <property type="match status" value="1"/>
</dbReference>
<dbReference type="GO" id="GO:0008270">
    <property type="term" value="F:zinc ion binding"/>
    <property type="evidence" value="ECO:0007669"/>
    <property type="project" value="InterPro"/>
</dbReference>
<evidence type="ECO:0000256" key="1">
    <source>
        <dbReference type="ARBA" id="ARBA00001947"/>
    </source>
</evidence>
<evidence type="ECO:0000313" key="14">
    <source>
        <dbReference type="Proteomes" id="UP000215335"/>
    </source>
</evidence>
<dbReference type="InterPro" id="IPR003146">
    <property type="entry name" value="M14A_act_pep"/>
</dbReference>
<dbReference type="PRINTS" id="PR00765">
    <property type="entry name" value="CRBOXYPTASEA"/>
</dbReference>
<evidence type="ECO:0000259" key="12">
    <source>
        <dbReference type="PROSITE" id="PS52035"/>
    </source>
</evidence>
<evidence type="ECO:0000313" key="13">
    <source>
        <dbReference type="EMBL" id="OXU21906.1"/>
    </source>
</evidence>
<keyword evidence="4" id="KW-0645">Protease</keyword>
<keyword evidence="6" id="KW-0732">Signal</keyword>
<evidence type="ECO:0000256" key="11">
    <source>
        <dbReference type="PROSITE-ProRule" id="PRU01379"/>
    </source>
</evidence>
<dbReference type="InterPro" id="IPR057246">
    <property type="entry name" value="CARBOXYPEPT_ZN_1"/>
</dbReference>
<sequence>MKRPVARGEPLTRALGIRYSKAMKRLATVSLLALFCAVLGAAADDGENSIYGMQSLSISADTQRKHDLVLSHDGQPGFDFLRIPRSRGSAIELLVTADKVRSFKEFLQANDIEYQVISDDVSKQIRVELQQQMRARLRRRSGGDSSLDLRAFPRYDEIQAYIIELAKTHSDILKPISIGKSYEGRDIVGVKFTTDDKAFRPTLLIDGGIHAREWIAPTTALYAIKQLAENASNRYIFENIDVYIIPVLNPDGYEYTHLDEKTRLWRKTRSDNPHTICKGADANRNFDIKWMSVGASDLPCSITYAGSRPFSEAESRALRDFILARRDRIKTYLSLHSHGQYLLHPWGFTSDLPKNEPVLRCAAINAASELYKIHGTRYKIGSSTNVLYPAAGGSDDWTMGVAGVDLAYTVELPGGVYGFAPPPSAIIPVGRETFEAIKVFARYVNGEICQGLSSSLKHKTIEFKRENMSNHLTGICGCKIMKDKQWPDAFPAQ</sequence>
<dbReference type="GO" id="GO:0006508">
    <property type="term" value="P:proteolysis"/>
    <property type="evidence" value="ECO:0007669"/>
    <property type="project" value="UniProtKB-KW"/>
</dbReference>
<comment type="similarity">
    <text evidence="2 11">Belongs to the peptidase M14 family.</text>
</comment>
<keyword evidence="7" id="KW-0378">Hydrolase</keyword>
<evidence type="ECO:0000256" key="5">
    <source>
        <dbReference type="ARBA" id="ARBA00022723"/>
    </source>
</evidence>
<dbReference type="PANTHER" id="PTHR11705">
    <property type="entry name" value="PROTEASE FAMILY M14 CARBOXYPEPTIDASE A,B"/>
    <property type="match status" value="1"/>
</dbReference>
<feature type="domain" description="Peptidase M14" evidence="12">
    <location>
        <begin position="151"/>
        <end position="444"/>
    </location>
</feature>
<dbReference type="FunFam" id="3.40.630.10:FF:000084">
    <property type="entry name" value="Carboxypeptidase B2"/>
    <property type="match status" value="1"/>
</dbReference>
<evidence type="ECO:0000256" key="2">
    <source>
        <dbReference type="ARBA" id="ARBA00005988"/>
    </source>
</evidence>
<dbReference type="SUPFAM" id="SSF54897">
    <property type="entry name" value="Protease propeptides/inhibitors"/>
    <property type="match status" value="1"/>
</dbReference>
<dbReference type="Proteomes" id="UP000215335">
    <property type="component" value="Unassembled WGS sequence"/>
</dbReference>
<keyword evidence="5" id="KW-0479">Metal-binding</keyword>
<evidence type="ECO:0000256" key="8">
    <source>
        <dbReference type="ARBA" id="ARBA00022833"/>
    </source>
</evidence>
<dbReference type="InterPro" id="IPR036990">
    <property type="entry name" value="M14A-like_propep"/>
</dbReference>
<evidence type="ECO:0000256" key="7">
    <source>
        <dbReference type="ARBA" id="ARBA00022801"/>
    </source>
</evidence>
<dbReference type="EMBL" id="NNAY01002160">
    <property type="protein sequence ID" value="OXU21906.1"/>
    <property type="molecule type" value="Genomic_DNA"/>
</dbReference>
<dbReference type="Pfam" id="PF00246">
    <property type="entry name" value="Peptidase_M14"/>
    <property type="match status" value="1"/>
</dbReference>
<keyword evidence="10" id="KW-1015">Disulfide bond</keyword>
<dbReference type="OrthoDB" id="3626597at2759"/>
<reference evidence="13 14" key="1">
    <citation type="journal article" date="2017" name="Curr. Biol.">
        <title>The Evolution of Venom by Co-option of Single-Copy Genes.</title>
        <authorList>
            <person name="Martinson E.O."/>
            <person name="Mrinalini"/>
            <person name="Kelkar Y.D."/>
            <person name="Chang C.H."/>
            <person name="Werren J.H."/>
        </authorList>
    </citation>
    <scope>NUCLEOTIDE SEQUENCE [LARGE SCALE GENOMIC DNA]</scope>
    <source>
        <strain evidence="13 14">Alberta</strain>
        <tissue evidence="13">Whole body</tissue>
    </source>
</reference>
<evidence type="ECO:0000256" key="4">
    <source>
        <dbReference type="ARBA" id="ARBA00022670"/>
    </source>
</evidence>
<dbReference type="PROSITE" id="PS52035">
    <property type="entry name" value="PEPTIDASE_M14"/>
    <property type="match status" value="1"/>
</dbReference>
<protein>
    <recommendedName>
        <fullName evidence="12">Peptidase M14 domain-containing protein</fullName>
    </recommendedName>
</protein>
<organism evidence="13 14">
    <name type="scientific">Trichomalopsis sarcophagae</name>
    <dbReference type="NCBI Taxonomy" id="543379"/>
    <lineage>
        <taxon>Eukaryota</taxon>
        <taxon>Metazoa</taxon>
        <taxon>Ecdysozoa</taxon>
        <taxon>Arthropoda</taxon>
        <taxon>Hexapoda</taxon>
        <taxon>Insecta</taxon>
        <taxon>Pterygota</taxon>
        <taxon>Neoptera</taxon>
        <taxon>Endopterygota</taxon>
        <taxon>Hymenoptera</taxon>
        <taxon>Apocrita</taxon>
        <taxon>Proctotrupomorpha</taxon>
        <taxon>Chalcidoidea</taxon>
        <taxon>Pteromalidae</taxon>
        <taxon>Pteromalinae</taxon>
        <taxon>Trichomalopsis</taxon>
    </lineage>
</organism>
<keyword evidence="8" id="KW-0862">Zinc</keyword>
<feature type="active site" description="Proton donor/acceptor" evidence="11">
    <location>
        <position position="411"/>
    </location>
</feature>
<dbReference type="STRING" id="543379.A0A232EUC3"/>